<accession>A0AA87ZRY9</accession>
<feature type="transmembrane region" description="Helical" evidence="1">
    <location>
        <begin position="55"/>
        <end position="73"/>
    </location>
</feature>
<evidence type="ECO:0000256" key="1">
    <source>
        <dbReference type="SAM" id="Phobius"/>
    </source>
</evidence>
<reference evidence="2" key="1">
    <citation type="submission" date="2023-07" db="EMBL/GenBank/DDBJ databases">
        <title>draft genome sequence of fig (Ficus carica).</title>
        <authorList>
            <person name="Takahashi T."/>
            <person name="Nishimura K."/>
        </authorList>
    </citation>
    <scope>NUCLEOTIDE SEQUENCE</scope>
</reference>
<name>A0AA87ZRY9_FICCA</name>
<organism evidence="2 3">
    <name type="scientific">Ficus carica</name>
    <name type="common">Common fig</name>
    <dbReference type="NCBI Taxonomy" id="3494"/>
    <lineage>
        <taxon>Eukaryota</taxon>
        <taxon>Viridiplantae</taxon>
        <taxon>Streptophyta</taxon>
        <taxon>Embryophyta</taxon>
        <taxon>Tracheophyta</taxon>
        <taxon>Spermatophyta</taxon>
        <taxon>Magnoliopsida</taxon>
        <taxon>eudicotyledons</taxon>
        <taxon>Gunneridae</taxon>
        <taxon>Pentapetalae</taxon>
        <taxon>rosids</taxon>
        <taxon>fabids</taxon>
        <taxon>Rosales</taxon>
        <taxon>Moraceae</taxon>
        <taxon>Ficeae</taxon>
        <taxon>Ficus</taxon>
    </lineage>
</organism>
<keyword evidence="1" id="KW-0812">Transmembrane</keyword>
<feature type="transmembrane region" description="Helical" evidence="1">
    <location>
        <begin position="85"/>
        <end position="103"/>
    </location>
</feature>
<sequence>MRGRSRVGNLTNLQSEISSVWGCRRSPRRAATKQSHCWGDLNDATRRGMRHPCSAIPVIFAVSDVVFVSPVIFCFRNCRDIGKLEVHLFLFFSHGFGFLSYLLRHRVSSSIMIGDLWVTCRPSQVVGFFSIRVGYQQSSVALLVAGIIRIT</sequence>
<dbReference type="AlphaFoldDB" id="A0AA87ZRY9"/>
<keyword evidence="3" id="KW-1185">Reference proteome</keyword>
<evidence type="ECO:0000313" key="3">
    <source>
        <dbReference type="Proteomes" id="UP001187192"/>
    </source>
</evidence>
<protein>
    <submittedName>
        <fullName evidence="2">Uncharacterized protein</fullName>
    </submittedName>
</protein>
<keyword evidence="1" id="KW-1133">Transmembrane helix</keyword>
<proteinExistence type="predicted"/>
<dbReference type="EMBL" id="BTGU01000008">
    <property type="protein sequence ID" value="GMN38917.1"/>
    <property type="molecule type" value="Genomic_DNA"/>
</dbReference>
<evidence type="ECO:0000313" key="2">
    <source>
        <dbReference type="EMBL" id="GMN38917.1"/>
    </source>
</evidence>
<keyword evidence="1" id="KW-0472">Membrane</keyword>
<gene>
    <name evidence="2" type="ORF">TIFTF001_008150</name>
</gene>
<comment type="caution">
    <text evidence="2">The sequence shown here is derived from an EMBL/GenBank/DDBJ whole genome shotgun (WGS) entry which is preliminary data.</text>
</comment>
<dbReference type="Proteomes" id="UP001187192">
    <property type="component" value="Unassembled WGS sequence"/>
</dbReference>